<accession>A0ACA9Q937</accession>
<dbReference type="EMBL" id="CAJVPT010047079">
    <property type="protein sequence ID" value="CAG8739356.1"/>
    <property type="molecule type" value="Genomic_DNA"/>
</dbReference>
<reference evidence="1" key="1">
    <citation type="submission" date="2021-06" db="EMBL/GenBank/DDBJ databases">
        <authorList>
            <person name="Kallberg Y."/>
            <person name="Tangrot J."/>
            <person name="Rosling A."/>
        </authorList>
    </citation>
    <scope>NUCLEOTIDE SEQUENCE</scope>
    <source>
        <strain evidence="1">CL356</strain>
    </source>
</reference>
<sequence length="45" mass="4639">AVTVPSSVLGTLEEFVVFGLHPPGPSSRVDPVTCLSLSPTTFLAI</sequence>
<protein>
    <submittedName>
        <fullName evidence="1">10272_t:CDS:1</fullName>
    </submittedName>
</protein>
<comment type="caution">
    <text evidence="1">The sequence shown here is derived from an EMBL/GenBank/DDBJ whole genome shotgun (WGS) entry which is preliminary data.</text>
</comment>
<keyword evidence="2" id="KW-1185">Reference proteome</keyword>
<organism evidence="1 2">
    <name type="scientific">Acaulospora colombiana</name>
    <dbReference type="NCBI Taxonomy" id="27376"/>
    <lineage>
        <taxon>Eukaryota</taxon>
        <taxon>Fungi</taxon>
        <taxon>Fungi incertae sedis</taxon>
        <taxon>Mucoromycota</taxon>
        <taxon>Glomeromycotina</taxon>
        <taxon>Glomeromycetes</taxon>
        <taxon>Diversisporales</taxon>
        <taxon>Acaulosporaceae</taxon>
        <taxon>Acaulospora</taxon>
    </lineage>
</organism>
<evidence type="ECO:0000313" key="1">
    <source>
        <dbReference type="EMBL" id="CAG8739356.1"/>
    </source>
</evidence>
<gene>
    <name evidence="1" type="ORF">ACOLOM_LOCUS12085</name>
</gene>
<name>A0ACA9Q937_9GLOM</name>
<evidence type="ECO:0000313" key="2">
    <source>
        <dbReference type="Proteomes" id="UP000789525"/>
    </source>
</evidence>
<feature type="non-terminal residue" evidence="1">
    <location>
        <position position="1"/>
    </location>
</feature>
<dbReference type="Proteomes" id="UP000789525">
    <property type="component" value="Unassembled WGS sequence"/>
</dbReference>
<proteinExistence type="predicted"/>